<sequence>MIKYMKPLKMFQETLKRTIEMPESVFIGFNVTDKNVSLAVSDQCYLGAYGYDVFPRDQTLLDNLVSKVQDSHLELLLQCQAISCYTKFSTESVASLFHVAVETGYASAMVVILSNGGSSVFAQIGNIISSIESELDLTSNGLSVQATSKSSNQSLVLHQISSELELRWWSPQLSTCHPSLHKSQRRQAEPEHRMIKYMKPLKMFQETLKRTIEMPESVFIGFNVTDKNVSVAVSDQCYLGAYGYDVFPRDQTLLDNLVSKVQDSNKQFDLEGIIVASEYHDGPPMNIHNLMHDLCKKGKFQSLKYACYTDDITSPRAKYHSHLWEGIPDISSAVHMLQANLDVFNTLAERENKYISDYSIEDYPKKDYDSDEDFSE</sequence>
<name>A0AA39VWE6_ACESA</name>
<accession>A0AA39VWE6</accession>
<reference evidence="1" key="2">
    <citation type="submission" date="2023-06" db="EMBL/GenBank/DDBJ databases">
        <authorList>
            <person name="Swenson N.G."/>
            <person name="Wegrzyn J.L."/>
            <person name="Mcevoy S.L."/>
        </authorList>
    </citation>
    <scope>NUCLEOTIDE SEQUENCE</scope>
    <source>
        <strain evidence="1">NS2018</strain>
        <tissue evidence="1">Leaf</tissue>
    </source>
</reference>
<reference evidence="1" key="1">
    <citation type="journal article" date="2022" name="Plant J.">
        <title>Strategies of tolerance reflected in two North American maple genomes.</title>
        <authorList>
            <person name="McEvoy S.L."/>
            <person name="Sezen U.U."/>
            <person name="Trouern-Trend A."/>
            <person name="McMahon S.M."/>
            <person name="Schaberg P.G."/>
            <person name="Yang J."/>
            <person name="Wegrzyn J.L."/>
            <person name="Swenson N.G."/>
        </authorList>
    </citation>
    <scope>NUCLEOTIDE SEQUENCE</scope>
    <source>
        <strain evidence="1">NS2018</strain>
    </source>
</reference>
<protein>
    <submittedName>
        <fullName evidence="1">Uncharacterized protein</fullName>
    </submittedName>
</protein>
<keyword evidence="2" id="KW-1185">Reference proteome</keyword>
<dbReference type="EMBL" id="JAUESC010000004">
    <property type="protein sequence ID" value="KAK0594925.1"/>
    <property type="molecule type" value="Genomic_DNA"/>
</dbReference>
<dbReference type="AlphaFoldDB" id="A0AA39VWE6"/>
<evidence type="ECO:0000313" key="1">
    <source>
        <dbReference type="EMBL" id="KAK0594925.1"/>
    </source>
</evidence>
<comment type="caution">
    <text evidence="1">The sequence shown here is derived from an EMBL/GenBank/DDBJ whole genome shotgun (WGS) entry which is preliminary data.</text>
</comment>
<organism evidence="1 2">
    <name type="scientific">Acer saccharum</name>
    <name type="common">Sugar maple</name>
    <dbReference type="NCBI Taxonomy" id="4024"/>
    <lineage>
        <taxon>Eukaryota</taxon>
        <taxon>Viridiplantae</taxon>
        <taxon>Streptophyta</taxon>
        <taxon>Embryophyta</taxon>
        <taxon>Tracheophyta</taxon>
        <taxon>Spermatophyta</taxon>
        <taxon>Magnoliopsida</taxon>
        <taxon>eudicotyledons</taxon>
        <taxon>Gunneridae</taxon>
        <taxon>Pentapetalae</taxon>
        <taxon>rosids</taxon>
        <taxon>malvids</taxon>
        <taxon>Sapindales</taxon>
        <taxon>Sapindaceae</taxon>
        <taxon>Hippocastanoideae</taxon>
        <taxon>Acereae</taxon>
        <taxon>Acer</taxon>
    </lineage>
</organism>
<proteinExistence type="predicted"/>
<evidence type="ECO:0000313" key="2">
    <source>
        <dbReference type="Proteomes" id="UP001168877"/>
    </source>
</evidence>
<dbReference type="Proteomes" id="UP001168877">
    <property type="component" value="Unassembled WGS sequence"/>
</dbReference>
<gene>
    <name evidence="1" type="ORF">LWI29_001858</name>
</gene>